<sequence>MTGGPLLAVRDLTVTAGAVSLVRDIALDVPAKGVVALLGRNGAGKTTTLRGILGLAPRGGRVTGSVCLDGGEQAGRLTHQIVRSGIGYVAENRGLFGALTVAENLRLAEPRHGEPDYDRVFAVFPELKDRARQRAGTMSGGQQQMLALGRVLLGRARLLLVDEPTKGLAPKIVTEVAEVLAHLAEAVPILLVEQKLAAVRRLARTAVVLTDGHVAFTGAARTLMEDPELVRSLLGVGSAGHTREVAS</sequence>
<evidence type="ECO:0000256" key="3">
    <source>
        <dbReference type="ARBA" id="ARBA00022741"/>
    </source>
</evidence>
<dbReference type="RefSeq" id="WP_344662010.1">
    <property type="nucleotide sequence ID" value="NZ_BAAAQM010000064.1"/>
</dbReference>
<evidence type="ECO:0000256" key="4">
    <source>
        <dbReference type="ARBA" id="ARBA00022840"/>
    </source>
</evidence>
<dbReference type="Proteomes" id="UP001499854">
    <property type="component" value="Unassembled WGS sequence"/>
</dbReference>
<organism evidence="7 8">
    <name type="scientific">Catenulispora subtropica</name>
    <dbReference type="NCBI Taxonomy" id="450798"/>
    <lineage>
        <taxon>Bacteria</taxon>
        <taxon>Bacillati</taxon>
        <taxon>Actinomycetota</taxon>
        <taxon>Actinomycetes</taxon>
        <taxon>Catenulisporales</taxon>
        <taxon>Catenulisporaceae</taxon>
        <taxon>Catenulispora</taxon>
    </lineage>
</organism>
<evidence type="ECO:0000259" key="6">
    <source>
        <dbReference type="PROSITE" id="PS50893"/>
    </source>
</evidence>
<keyword evidence="4 7" id="KW-0067">ATP-binding</keyword>
<gene>
    <name evidence="7" type="ORF">GCM10009838_75600</name>
</gene>
<dbReference type="SUPFAM" id="SSF52540">
    <property type="entry name" value="P-loop containing nucleoside triphosphate hydrolases"/>
    <property type="match status" value="1"/>
</dbReference>
<feature type="domain" description="ABC transporter" evidence="6">
    <location>
        <begin position="7"/>
        <end position="236"/>
    </location>
</feature>
<keyword evidence="3" id="KW-0547">Nucleotide-binding</keyword>
<dbReference type="InterPro" id="IPR003439">
    <property type="entry name" value="ABC_transporter-like_ATP-bd"/>
</dbReference>
<evidence type="ECO:0000256" key="5">
    <source>
        <dbReference type="ARBA" id="ARBA00022970"/>
    </source>
</evidence>
<comment type="caution">
    <text evidence="7">The sequence shown here is derived from an EMBL/GenBank/DDBJ whole genome shotgun (WGS) entry which is preliminary data.</text>
</comment>
<reference evidence="8" key="1">
    <citation type="journal article" date="2019" name="Int. J. Syst. Evol. Microbiol.">
        <title>The Global Catalogue of Microorganisms (GCM) 10K type strain sequencing project: providing services to taxonomists for standard genome sequencing and annotation.</title>
        <authorList>
            <consortium name="The Broad Institute Genomics Platform"/>
            <consortium name="The Broad Institute Genome Sequencing Center for Infectious Disease"/>
            <person name="Wu L."/>
            <person name="Ma J."/>
        </authorList>
    </citation>
    <scope>NUCLEOTIDE SEQUENCE [LARGE SCALE GENOMIC DNA]</scope>
    <source>
        <strain evidence="8">JCM 16013</strain>
    </source>
</reference>
<evidence type="ECO:0000256" key="1">
    <source>
        <dbReference type="ARBA" id="ARBA00005417"/>
    </source>
</evidence>
<dbReference type="InterPro" id="IPR003593">
    <property type="entry name" value="AAA+_ATPase"/>
</dbReference>
<keyword evidence="8" id="KW-1185">Reference proteome</keyword>
<accession>A0ABP5ELZ9</accession>
<dbReference type="PANTHER" id="PTHR43820">
    <property type="entry name" value="HIGH-AFFINITY BRANCHED-CHAIN AMINO ACID TRANSPORT ATP-BINDING PROTEIN LIVF"/>
    <property type="match status" value="1"/>
</dbReference>
<dbReference type="EMBL" id="BAAAQM010000064">
    <property type="protein sequence ID" value="GAA1999118.1"/>
    <property type="molecule type" value="Genomic_DNA"/>
</dbReference>
<dbReference type="SMART" id="SM00382">
    <property type="entry name" value="AAA"/>
    <property type="match status" value="1"/>
</dbReference>
<evidence type="ECO:0000256" key="2">
    <source>
        <dbReference type="ARBA" id="ARBA00022448"/>
    </source>
</evidence>
<dbReference type="Pfam" id="PF00005">
    <property type="entry name" value="ABC_tran"/>
    <property type="match status" value="1"/>
</dbReference>
<keyword evidence="5" id="KW-0029">Amino-acid transport</keyword>
<dbReference type="InterPro" id="IPR027417">
    <property type="entry name" value="P-loop_NTPase"/>
</dbReference>
<dbReference type="PROSITE" id="PS00211">
    <property type="entry name" value="ABC_TRANSPORTER_1"/>
    <property type="match status" value="1"/>
</dbReference>
<dbReference type="CDD" id="cd03224">
    <property type="entry name" value="ABC_TM1139_LivF_branched"/>
    <property type="match status" value="1"/>
</dbReference>
<proteinExistence type="inferred from homology"/>
<evidence type="ECO:0000313" key="7">
    <source>
        <dbReference type="EMBL" id="GAA1999118.1"/>
    </source>
</evidence>
<dbReference type="Gene3D" id="3.40.50.300">
    <property type="entry name" value="P-loop containing nucleotide triphosphate hydrolases"/>
    <property type="match status" value="1"/>
</dbReference>
<keyword evidence="2" id="KW-0813">Transport</keyword>
<dbReference type="InterPro" id="IPR052156">
    <property type="entry name" value="BCAA_Transport_ATP-bd_LivF"/>
</dbReference>
<evidence type="ECO:0000313" key="8">
    <source>
        <dbReference type="Proteomes" id="UP001499854"/>
    </source>
</evidence>
<protein>
    <submittedName>
        <fullName evidence="7">ABC transporter ATP-binding protein</fullName>
    </submittedName>
</protein>
<dbReference type="PANTHER" id="PTHR43820:SF4">
    <property type="entry name" value="HIGH-AFFINITY BRANCHED-CHAIN AMINO ACID TRANSPORT ATP-BINDING PROTEIN LIVF"/>
    <property type="match status" value="1"/>
</dbReference>
<name>A0ABP5ELZ9_9ACTN</name>
<dbReference type="InterPro" id="IPR017871">
    <property type="entry name" value="ABC_transporter-like_CS"/>
</dbReference>
<comment type="similarity">
    <text evidence="1">Belongs to the ABC transporter superfamily.</text>
</comment>
<dbReference type="PROSITE" id="PS50893">
    <property type="entry name" value="ABC_TRANSPORTER_2"/>
    <property type="match status" value="1"/>
</dbReference>
<dbReference type="GO" id="GO:0005524">
    <property type="term" value="F:ATP binding"/>
    <property type="evidence" value="ECO:0007669"/>
    <property type="project" value="UniProtKB-KW"/>
</dbReference>